<feature type="region of interest" description="Disordered" evidence="1">
    <location>
        <begin position="15"/>
        <end position="39"/>
    </location>
</feature>
<dbReference type="AlphaFoldDB" id="A0A540LIR3"/>
<evidence type="ECO:0000256" key="1">
    <source>
        <dbReference type="SAM" id="MobiDB-lite"/>
    </source>
</evidence>
<name>A0A540LIR3_MALBA</name>
<keyword evidence="3" id="KW-1185">Reference proteome</keyword>
<gene>
    <name evidence="2" type="ORF">C1H46_028268</name>
</gene>
<organism evidence="2 3">
    <name type="scientific">Malus baccata</name>
    <name type="common">Siberian crab apple</name>
    <name type="synonym">Pyrus baccata</name>
    <dbReference type="NCBI Taxonomy" id="106549"/>
    <lineage>
        <taxon>Eukaryota</taxon>
        <taxon>Viridiplantae</taxon>
        <taxon>Streptophyta</taxon>
        <taxon>Embryophyta</taxon>
        <taxon>Tracheophyta</taxon>
        <taxon>Spermatophyta</taxon>
        <taxon>Magnoliopsida</taxon>
        <taxon>eudicotyledons</taxon>
        <taxon>Gunneridae</taxon>
        <taxon>Pentapetalae</taxon>
        <taxon>rosids</taxon>
        <taxon>fabids</taxon>
        <taxon>Rosales</taxon>
        <taxon>Rosaceae</taxon>
        <taxon>Amygdaloideae</taxon>
        <taxon>Maleae</taxon>
        <taxon>Malus</taxon>
    </lineage>
</organism>
<sequence length="135" mass="14571">MFMCLSAYDQQQFASSATPRSASESPPETSPVLQCGDPQEIGVCRRGRDQSRRRRSIGVVRGVANRGDLKDDSRELDITIDDEDFGVTANVGELVVMRVGLDFKAVVAHELDFVGGSCEVGLVEGVVVDLVKARG</sequence>
<evidence type="ECO:0000313" key="3">
    <source>
        <dbReference type="Proteomes" id="UP000315295"/>
    </source>
</evidence>
<evidence type="ECO:0000313" key="2">
    <source>
        <dbReference type="EMBL" id="TQD86192.1"/>
    </source>
</evidence>
<dbReference type="EMBL" id="VIEB01000574">
    <property type="protein sequence ID" value="TQD86192.1"/>
    <property type="molecule type" value="Genomic_DNA"/>
</dbReference>
<feature type="compositionally biased region" description="Polar residues" evidence="1">
    <location>
        <begin position="15"/>
        <end position="27"/>
    </location>
</feature>
<accession>A0A540LIR3</accession>
<comment type="caution">
    <text evidence="2">The sequence shown here is derived from an EMBL/GenBank/DDBJ whole genome shotgun (WGS) entry which is preliminary data.</text>
</comment>
<dbReference type="Proteomes" id="UP000315295">
    <property type="component" value="Unassembled WGS sequence"/>
</dbReference>
<protein>
    <submittedName>
        <fullName evidence="2">Uncharacterized protein</fullName>
    </submittedName>
</protein>
<proteinExistence type="predicted"/>
<reference evidence="2 3" key="1">
    <citation type="journal article" date="2019" name="G3 (Bethesda)">
        <title>Sequencing of a Wild Apple (Malus baccata) Genome Unravels the Differences Between Cultivated and Wild Apple Species Regarding Disease Resistance and Cold Tolerance.</title>
        <authorList>
            <person name="Chen X."/>
        </authorList>
    </citation>
    <scope>NUCLEOTIDE SEQUENCE [LARGE SCALE GENOMIC DNA]</scope>
    <source>
        <strain evidence="3">cv. Shandingzi</strain>
        <tissue evidence="2">Leaves</tissue>
    </source>
</reference>